<evidence type="ECO:0000256" key="5">
    <source>
        <dbReference type="SAM" id="SignalP"/>
    </source>
</evidence>
<evidence type="ECO:0000313" key="8">
    <source>
        <dbReference type="Proteomes" id="UP000027222"/>
    </source>
</evidence>
<dbReference type="STRING" id="685588.A0A067TUL2"/>
<dbReference type="CDD" id="cd00519">
    <property type="entry name" value="Lipase_3"/>
    <property type="match status" value="1"/>
</dbReference>
<keyword evidence="8" id="KW-1185">Reference proteome</keyword>
<dbReference type="HOGENOM" id="CLU_032957_9_1_1"/>
<dbReference type="InterPro" id="IPR029058">
    <property type="entry name" value="AB_hydrolase_fold"/>
</dbReference>
<sequence length="305" mass="32802">MFALKLLSLLFVNSAVRSNPLPRHLNLDKRATEFSPGLLAALQPFSLFAAAAYCVPSSVQTWDCGDFCARLPGFEPTLVGGDGNAVQFFFVGYWPQENAVVVAHQGTDPTALKSILTDLFLPKGPLSSTLFPGVPTSVSVHEGFRNEHALTATKITDEVKRLITTKNPQKVITVGHSLGAALASLDALMLRLVLPASIPVSSRTFGLPRVGNTAFAQFFDFKVPDFNRVNNDHDLVPIIPGRFLGFTHPQGEIHIQNNGSAVSCSGNDNATDPQCTIKAVPDVQDGNIIDHLGPYNGVFMGNSFC</sequence>
<keyword evidence="5" id="KW-0732">Signal</keyword>
<dbReference type="PANTHER" id="PTHR45856">
    <property type="entry name" value="ALPHA/BETA-HYDROLASES SUPERFAMILY PROTEIN"/>
    <property type="match status" value="1"/>
</dbReference>
<dbReference type="EMBL" id="KL142369">
    <property type="protein sequence ID" value="KDR82668.1"/>
    <property type="molecule type" value="Genomic_DNA"/>
</dbReference>
<evidence type="ECO:0000259" key="6">
    <source>
        <dbReference type="Pfam" id="PF01764"/>
    </source>
</evidence>
<proteinExistence type="inferred from homology"/>
<dbReference type="InterPro" id="IPR002921">
    <property type="entry name" value="Fungal_lipase-type"/>
</dbReference>
<feature type="chain" id="PRO_5001647260" description="Fungal lipase-type domain-containing protein" evidence="5">
    <location>
        <begin position="19"/>
        <end position="305"/>
    </location>
</feature>
<dbReference type="InterPro" id="IPR051218">
    <property type="entry name" value="Sec_MonoDiacylglyc_Lipase"/>
</dbReference>
<evidence type="ECO:0000256" key="3">
    <source>
        <dbReference type="ARBA" id="ARBA00047591"/>
    </source>
</evidence>
<accession>A0A067TUL2</accession>
<reference evidence="8" key="1">
    <citation type="journal article" date="2014" name="Proc. Natl. Acad. Sci. U.S.A.">
        <title>Extensive sampling of basidiomycete genomes demonstrates inadequacy of the white-rot/brown-rot paradigm for wood decay fungi.</title>
        <authorList>
            <person name="Riley R."/>
            <person name="Salamov A.A."/>
            <person name="Brown D.W."/>
            <person name="Nagy L.G."/>
            <person name="Floudas D."/>
            <person name="Held B.W."/>
            <person name="Levasseur A."/>
            <person name="Lombard V."/>
            <person name="Morin E."/>
            <person name="Otillar R."/>
            <person name="Lindquist E.A."/>
            <person name="Sun H."/>
            <person name="LaButti K.M."/>
            <person name="Schmutz J."/>
            <person name="Jabbour D."/>
            <person name="Luo H."/>
            <person name="Baker S.E."/>
            <person name="Pisabarro A.G."/>
            <person name="Walton J.D."/>
            <person name="Blanchette R.A."/>
            <person name="Henrissat B."/>
            <person name="Martin F."/>
            <person name="Cullen D."/>
            <person name="Hibbett D.S."/>
            <person name="Grigoriev I.V."/>
        </authorList>
    </citation>
    <scope>NUCLEOTIDE SEQUENCE [LARGE SCALE GENOMIC DNA]</scope>
    <source>
        <strain evidence="8">CBS 339.88</strain>
    </source>
</reference>
<organism evidence="7 8">
    <name type="scientific">Galerina marginata (strain CBS 339.88)</name>
    <dbReference type="NCBI Taxonomy" id="685588"/>
    <lineage>
        <taxon>Eukaryota</taxon>
        <taxon>Fungi</taxon>
        <taxon>Dikarya</taxon>
        <taxon>Basidiomycota</taxon>
        <taxon>Agaricomycotina</taxon>
        <taxon>Agaricomycetes</taxon>
        <taxon>Agaricomycetidae</taxon>
        <taxon>Agaricales</taxon>
        <taxon>Agaricineae</taxon>
        <taxon>Strophariaceae</taxon>
        <taxon>Galerina</taxon>
    </lineage>
</organism>
<feature type="domain" description="Fungal lipase-type" evidence="6">
    <location>
        <begin position="101"/>
        <end position="242"/>
    </location>
</feature>
<evidence type="ECO:0000313" key="7">
    <source>
        <dbReference type="EMBL" id="KDR82668.1"/>
    </source>
</evidence>
<keyword evidence="1" id="KW-1015">Disulfide bond</keyword>
<dbReference type="SUPFAM" id="SSF53474">
    <property type="entry name" value="alpha/beta-Hydrolases"/>
    <property type="match status" value="1"/>
</dbReference>
<comment type="catalytic activity">
    <reaction evidence="4">
        <text>a monoacylglycerol + H2O = glycerol + a fatty acid + H(+)</text>
        <dbReference type="Rhea" id="RHEA:15245"/>
        <dbReference type="ChEBI" id="CHEBI:15377"/>
        <dbReference type="ChEBI" id="CHEBI:15378"/>
        <dbReference type="ChEBI" id="CHEBI:17408"/>
        <dbReference type="ChEBI" id="CHEBI:17754"/>
        <dbReference type="ChEBI" id="CHEBI:28868"/>
    </reaction>
</comment>
<evidence type="ECO:0000256" key="4">
    <source>
        <dbReference type="ARBA" id="ARBA00048461"/>
    </source>
</evidence>
<dbReference type="AlphaFoldDB" id="A0A067TUL2"/>
<dbReference type="OrthoDB" id="426718at2759"/>
<evidence type="ECO:0000256" key="2">
    <source>
        <dbReference type="ARBA" id="ARBA00043996"/>
    </source>
</evidence>
<protein>
    <recommendedName>
        <fullName evidence="6">Fungal lipase-type domain-containing protein</fullName>
    </recommendedName>
</protein>
<comment type="similarity">
    <text evidence="2">Belongs to the AB hydrolase superfamily. Lipase family. Class 3 subfamily.</text>
</comment>
<dbReference type="PANTHER" id="PTHR45856:SF25">
    <property type="entry name" value="FUNGAL LIPASE-LIKE DOMAIN-CONTAINING PROTEIN"/>
    <property type="match status" value="1"/>
</dbReference>
<evidence type="ECO:0000256" key="1">
    <source>
        <dbReference type="ARBA" id="ARBA00023157"/>
    </source>
</evidence>
<comment type="catalytic activity">
    <reaction evidence="3">
        <text>a diacylglycerol + H2O = a monoacylglycerol + a fatty acid + H(+)</text>
        <dbReference type="Rhea" id="RHEA:32731"/>
        <dbReference type="ChEBI" id="CHEBI:15377"/>
        <dbReference type="ChEBI" id="CHEBI:15378"/>
        <dbReference type="ChEBI" id="CHEBI:17408"/>
        <dbReference type="ChEBI" id="CHEBI:18035"/>
        <dbReference type="ChEBI" id="CHEBI:28868"/>
    </reaction>
</comment>
<dbReference type="GO" id="GO:0006629">
    <property type="term" value="P:lipid metabolic process"/>
    <property type="evidence" value="ECO:0007669"/>
    <property type="project" value="InterPro"/>
</dbReference>
<dbReference type="Proteomes" id="UP000027222">
    <property type="component" value="Unassembled WGS sequence"/>
</dbReference>
<gene>
    <name evidence="7" type="ORF">GALMADRAFT_151734</name>
</gene>
<dbReference type="Gene3D" id="3.40.50.1820">
    <property type="entry name" value="alpha/beta hydrolase"/>
    <property type="match status" value="1"/>
</dbReference>
<name>A0A067TUL2_GALM3</name>
<dbReference type="Pfam" id="PF01764">
    <property type="entry name" value="Lipase_3"/>
    <property type="match status" value="1"/>
</dbReference>
<feature type="signal peptide" evidence="5">
    <location>
        <begin position="1"/>
        <end position="18"/>
    </location>
</feature>